<accession>A0A660HVC8</accession>
<evidence type="ECO:0000313" key="3">
    <source>
        <dbReference type="Proteomes" id="UP000053087"/>
    </source>
</evidence>
<dbReference type="EMBL" id="CP032683">
    <property type="protein sequence ID" value="AYK15815.1"/>
    <property type="molecule type" value="Genomic_DNA"/>
</dbReference>
<gene>
    <name evidence="2" type="ORF">AOB57_012000</name>
</gene>
<reference evidence="2 3" key="1">
    <citation type="journal article" date="2016" name="Int. J. Syst. Evol. Microbiol.">
        <title>Methanosarcina flavescens sp. nov., a methanogenic archaeon isolated from a full-scale anaerobic digester.</title>
        <authorList>
            <person name="Kern T."/>
            <person name="Fischer M.A."/>
            <person name="Deppenmeier U."/>
            <person name="Schmitz R.A."/>
            <person name="Rother M."/>
        </authorList>
    </citation>
    <scope>NUCLEOTIDE SEQUENCE [LARGE SCALE GENOMIC DNA]</scope>
    <source>
        <strain evidence="2 3">E03.2</strain>
    </source>
</reference>
<feature type="transmembrane region" description="Helical" evidence="1">
    <location>
        <begin position="99"/>
        <end position="119"/>
    </location>
</feature>
<dbReference type="KEGG" id="mfz:AOB57_012000"/>
<organism evidence="2 3">
    <name type="scientific">Methanosarcina flavescens</name>
    <dbReference type="NCBI Taxonomy" id="1715806"/>
    <lineage>
        <taxon>Archaea</taxon>
        <taxon>Methanobacteriati</taxon>
        <taxon>Methanobacteriota</taxon>
        <taxon>Stenosarchaea group</taxon>
        <taxon>Methanomicrobia</taxon>
        <taxon>Methanosarcinales</taxon>
        <taxon>Methanosarcinaceae</taxon>
        <taxon>Methanosarcina</taxon>
    </lineage>
</organism>
<dbReference type="RefSeq" id="WP_054297665.1">
    <property type="nucleotide sequence ID" value="NZ_CP032683.1"/>
</dbReference>
<feature type="transmembrane region" description="Helical" evidence="1">
    <location>
        <begin position="69"/>
        <end position="87"/>
    </location>
</feature>
<protein>
    <submittedName>
        <fullName evidence="2">Uncharacterized protein</fullName>
    </submittedName>
</protein>
<keyword evidence="1" id="KW-1133">Transmembrane helix</keyword>
<keyword evidence="1" id="KW-0812">Transmembrane</keyword>
<feature type="transmembrane region" description="Helical" evidence="1">
    <location>
        <begin position="12"/>
        <end position="31"/>
    </location>
</feature>
<feature type="transmembrane region" description="Helical" evidence="1">
    <location>
        <begin position="37"/>
        <end position="57"/>
    </location>
</feature>
<dbReference type="OrthoDB" id="380205at2157"/>
<proteinExistence type="predicted"/>
<sequence length="126" mass="13881">MRVIIKRNSKKFLFLLFLSIFAIIGGTITTLMSPTKISLNGLYLILAGIGLFFLTLSASTKDQKSFERWSIFSGIFYGIALLCGSLISFRYGQTVTAKIILLCGVIVISLTISSIVSVLRRGKQHV</sequence>
<name>A0A660HVC8_9EURY</name>
<evidence type="ECO:0000313" key="2">
    <source>
        <dbReference type="EMBL" id="AYK15815.1"/>
    </source>
</evidence>
<evidence type="ECO:0000256" key="1">
    <source>
        <dbReference type="SAM" id="Phobius"/>
    </source>
</evidence>
<dbReference type="Proteomes" id="UP000053087">
    <property type="component" value="Chromosome"/>
</dbReference>
<keyword evidence="3" id="KW-1185">Reference proteome</keyword>
<dbReference type="AlphaFoldDB" id="A0A660HVC8"/>
<dbReference type="GeneID" id="53688846"/>
<keyword evidence="1" id="KW-0472">Membrane</keyword>